<feature type="compositionally biased region" description="Basic residues" evidence="7">
    <location>
        <begin position="261"/>
        <end position="271"/>
    </location>
</feature>
<dbReference type="GO" id="GO:0006364">
    <property type="term" value="P:rRNA processing"/>
    <property type="evidence" value="ECO:0007669"/>
    <property type="project" value="UniProtKB-KW"/>
</dbReference>
<protein>
    <recommendedName>
        <fullName evidence="8">UTP23 sensor motif region domain-containing protein</fullName>
    </recommendedName>
</protein>
<dbReference type="Gene3D" id="3.40.50.1010">
    <property type="entry name" value="5'-nuclease"/>
    <property type="match status" value="1"/>
</dbReference>
<comment type="subcellular location">
    <subcellularLocation>
        <location evidence="1">Nucleus</location>
        <location evidence="1">Nucleolus</location>
    </subcellularLocation>
</comment>
<feature type="compositionally biased region" description="Basic and acidic residues" evidence="7">
    <location>
        <begin position="194"/>
        <end position="208"/>
    </location>
</feature>
<reference evidence="9" key="1">
    <citation type="submission" date="2023-10" db="EMBL/GenBank/DDBJ databases">
        <title>Chromosome-level genome of the transformable northern wattle, Acacia crassicarpa.</title>
        <authorList>
            <person name="Massaro I."/>
            <person name="Sinha N.R."/>
            <person name="Poethig S."/>
            <person name="Leichty A.R."/>
        </authorList>
    </citation>
    <scope>NUCLEOTIDE SEQUENCE</scope>
    <source>
        <strain evidence="9">Acra3RX</strain>
        <tissue evidence="9">Leaf</tissue>
    </source>
</reference>
<accession>A0AAE1N7U3</accession>
<evidence type="ECO:0000256" key="6">
    <source>
        <dbReference type="ARBA" id="ARBA00038503"/>
    </source>
</evidence>
<evidence type="ECO:0000313" key="9">
    <source>
        <dbReference type="EMBL" id="KAK4285053.1"/>
    </source>
</evidence>
<dbReference type="PANTHER" id="PTHR12416">
    <property type="entry name" value="RRNA-PROCESSING PROTEIN UTP23 HOMOLOG"/>
    <property type="match status" value="1"/>
</dbReference>
<dbReference type="Pfam" id="PF24779">
    <property type="entry name" value="UTP23_sensor"/>
    <property type="match status" value="1"/>
</dbReference>
<dbReference type="GO" id="GO:0032040">
    <property type="term" value="C:small-subunit processome"/>
    <property type="evidence" value="ECO:0007669"/>
    <property type="project" value="InterPro"/>
</dbReference>
<dbReference type="AlphaFoldDB" id="A0AAE1N7U3"/>
<dbReference type="InterPro" id="IPR057776">
    <property type="entry name" value="UTP23_sensor"/>
</dbReference>
<evidence type="ECO:0000256" key="1">
    <source>
        <dbReference type="ARBA" id="ARBA00004604"/>
    </source>
</evidence>
<proteinExistence type="inferred from homology"/>
<evidence type="ECO:0000313" key="10">
    <source>
        <dbReference type="Proteomes" id="UP001293593"/>
    </source>
</evidence>
<name>A0AAE1N7U3_9FABA</name>
<gene>
    <name evidence="9" type="ORF">QN277_001799</name>
</gene>
<dbReference type="FunFam" id="3.40.50.1010:FF:000006">
    <property type="entry name" value="rRNA-processing protein UTP23 homolog"/>
    <property type="match status" value="1"/>
</dbReference>
<sequence length="280" mass="32112">MKVKKQKKHRKIITFYTSCFGFRKPFKVLCDGNFIHHLLQNKITPADKSLANILNSDVLLFTTRCVVEELKRLGRSFAESLEAARQLKIARCEHEKCEHAAKCIMEVIGENNSLHFFVGSQDTELRRQLQQVPGVPLVYGLRNALFLEPVSASHKEYVKTSEEARSHITDIEHKMLKNRIQNSTNNEKAANSADEGKELEDQTKDVKAVKKNRSSARNQMGIKDRPQFKRKKAKGPNPLSCKKKKNRNVGSLKENTEVDKKRSRKRKRTRKGQQNTTTAD</sequence>
<keyword evidence="2" id="KW-0690">Ribosome biogenesis</keyword>
<feature type="region of interest" description="Disordered" evidence="7">
    <location>
        <begin position="178"/>
        <end position="280"/>
    </location>
</feature>
<evidence type="ECO:0000256" key="4">
    <source>
        <dbReference type="ARBA" id="ARBA00023242"/>
    </source>
</evidence>
<comment type="similarity">
    <text evidence="6">Belongs to the UTP23/FCF1 family. UTP23 subfamily.</text>
</comment>
<evidence type="ECO:0000256" key="5">
    <source>
        <dbReference type="ARBA" id="ARBA00037300"/>
    </source>
</evidence>
<organism evidence="9 10">
    <name type="scientific">Acacia crassicarpa</name>
    <name type="common">northern wattle</name>
    <dbReference type="NCBI Taxonomy" id="499986"/>
    <lineage>
        <taxon>Eukaryota</taxon>
        <taxon>Viridiplantae</taxon>
        <taxon>Streptophyta</taxon>
        <taxon>Embryophyta</taxon>
        <taxon>Tracheophyta</taxon>
        <taxon>Spermatophyta</taxon>
        <taxon>Magnoliopsida</taxon>
        <taxon>eudicotyledons</taxon>
        <taxon>Gunneridae</taxon>
        <taxon>Pentapetalae</taxon>
        <taxon>rosids</taxon>
        <taxon>fabids</taxon>
        <taxon>Fabales</taxon>
        <taxon>Fabaceae</taxon>
        <taxon>Caesalpinioideae</taxon>
        <taxon>mimosoid clade</taxon>
        <taxon>Acacieae</taxon>
        <taxon>Acacia</taxon>
    </lineage>
</organism>
<dbReference type="InterPro" id="IPR006984">
    <property type="entry name" value="Fcf1/UTP23"/>
</dbReference>
<dbReference type="SUPFAM" id="SSF88723">
    <property type="entry name" value="PIN domain-like"/>
    <property type="match status" value="1"/>
</dbReference>
<comment type="caution">
    <text evidence="9">The sequence shown here is derived from an EMBL/GenBank/DDBJ whole genome shotgun (WGS) entry which is preliminary data.</text>
</comment>
<keyword evidence="4" id="KW-0539">Nucleus</keyword>
<evidence type="ECO:0000256" key="7">
    <source>
        <dbReference type="SAM" id="MobiDB-lite"/>
    </source>
</evidence>
<dbReference type="InterPro" id="IPR029060">
    <property type="entry name" value="PIN-like_dom_sf"/>
</dbReference>
<comment type="function">
    <text evidence="5">Involved in rRNA-processing and ribosome biogenesis.</text>
</comment>
<feature type="domain" description="UTP23 sensor motif region" evidence="8">
    <location>
        <begin position="228"/>
        <end position="245"/>
    </location>
</feature>
<feature type="compositionally biased region" description="Polar residues" evidence="7">
    <location>
        <begin position="179"/>
        <end position="189"/>
    </location>
</feature>
<dbReference type="Proteomes" id="UP001293593">
    <property type="component" value="Unassembled WGS sequence"/>
</dbReference>
<evidence type="ECO:0000259" key="8">
    <source>
        <dbReference type="Pfam" id="PF24779"/>
    </source>
</evidence>
<keyword evidence="10" id="KW-1185">Reference proteome</keyword>
<evidence type="ECO:0000256" key="3">
    <source>
        <dbReference type="ARBA" id="ARBA00022552"/>
    </source>
</evidence>
<evidence type="ECO:0000256" key="2">
    <source>
        <dbReference type="ARBA" id="ARBA00022517"/>
    </source>
</evidence>
<dbReference type="Pfam" id="PF04900">
    <property type="entry name" value="Fcf1"/>
    <property type="match status" value="1"/>
</dbReference>
<dbReference type="EMBL" id="JAWXYG010000001">
    <property type="protein sequence ID" value="KAK4285053.1"/>
    <property type="molecule type" value="Genomic_DNA"/>
</dbReference>
<keyword evidence="3" id="KW-0698">rRNA processing</keyword>
<dbReference type="CDD" id="cd08553">
    <property type="entry name" value="PIN_Fcf1-like"/>
    <property type="match status" value="1"/>
</dbReference>